<reference evidence="4" key="1">
    <citation type="submission" date="2025-08" db="UniProtKB">
        <authorList>
            <consortium name="RefSeq"/>
        </authorList>
    </citation>
    <scope>IDENTIFICATION</scope>
</reference>
<dbReference type="SUPFAM" id="SSF109640">
    <property type="entry name" value="KRAB domain (Kruppel-associated box)"/>
    <property type="match status" value="1"/>
</dbReference>
<dbReference type="PANTHER" id="PTHR23232">
    <property type="entry name" value="KRAB DOMAIN C2H2 ZINC FINGER"/>
    <property type="match status" value="1"/>
</dbReference>
<dbReference type="RefSeq" id="XP_025051681.1">
    <property type="nucleotide sequence ID" value="XM_025195896.1"/>
</dbReference>
<dbReference type="InterPro" id="IPR001909">
    <property type="entry name" value="KRAB"/>
</dbReference>
<gene>
    <name evidence="4" type="primary">LOC102386821</name>
</gene>
<keyword evidence="3" id="KW-1185">Reference proteome</keyword>
<dbReference type="Pfam" id="PF01352">
    <property type="entry name" value="KRAB"/>
    <property type="match status" value="1"/>
</dbReference>
<evidence type="ECO:0000313" key="3">
    <source>
        <dbReference type="Proteomes" id="UP000189705"/>
    </source>
</evidence>
<dbReference type="InterPro" id="IPR036051">
    <property type="entry name" value="KRAB_dom_sf"/>
</dbReference>
<evidence type="ECO:0000259" key="2">
    <source>
        <dbReference type="PROSITE" id="PS50806"/>
    </source>
</evidence>
<dbReference type="GO" id="GO:0006355">
    <property type="term" value="P:regulation of DNA-templated transcription"/>
    <property type="evidence" value="ECO:0007669"/>
    <property type="project" value="InterPro"/>
</dbReference>
<dbReference type="SMART" id="SM00349">
    <property type="entry name" value="KRAB"/>
    <property type="match status" value="1"/>
</dbReference>
<evidence type="ECO:0000259" key="1">
    <source>
        <dbReference type="PROSITE" id="PS50805"/>
    </source>
</evidence>
<dbReference type="Gene3D" id="6.10.140.140">
    <property type="match status" value="1"/>
</dbReference>
<dbReference type="GeneID" id="102386821"/>
<feature type="non-terminal residue" evidence="4">
    <location>
        <position position="1"/>
    </location>
</feature>
<proteinExistence type="predicted"/>
<dbReference type="PANTHER" id="PTHR23232:SF142">
    <property type="entry name" value="GASTRULA ZINC FINGER PROTEIN XLCGF57.1-LIKE-RELATED"/>
    <property type="match status" value="1"/>
</dbReference>
<feature type="domain" description="KRAB" evidence="1">
    <location>
        <begin position="3"/>
        <end position="75"/>
    </location>
</feature>
<protein>
    <submittedName>
        <fullName evidence="4">Zinc finger protein 577-like</fullName>
    </submittedName>
</protein>
<dbReference type="CDD" id="cd07765">
    <property type="entry name" value="KRAB_A-box"/>
    <property type="match status" value="1"/>
</dbReference>
<dbReference type="AlphaFoldDB" id="A0A3Q0FVR1"/>
<dbReference type="InterPro" id="IPR050169">
    <property type="entry name" value="Krueppel_C2H2_ZnF"/>
</dbReference>
<accession>A0A3Q0FVR1</accession>
<dbReference type="InParanoid" id="A0A3Q0FVR1"/>
<dbReference type="InterPro" id="IPR003655">
    <property type="entry name" value="aKRAB"/>
</dbReference>
<evidence type="ECO:0000313" key="4">
    <source>
        <dbReference type="RefSeq" id="XP_025051681.1"/>
    </source>
</evidence>
<sequence length="93" mass="10636">VQEVFEYVAVYFTRREWELLDDDDKVLYQDQMLKNFNTLVSLGYRGPAPDLICSIQQGQVELWVCDDEDCGEISGSDDLLAGELWLSSLLPSQ</sequence>
<dbReference type="PROSITE" id="PS50805">
    <property type="entry name" value="KRAB"/>
    <property type="match status" value="1"/>
</dbReference>
<dbReference type="Proteomes" id="UP000189705">
    <property type="component" value="Unplaced"/>
</dbReference>
<name>A0A3Q0FVR1_ALLSI</name>
<dbReference type="KEGG" id="asn:102386821"/>
<feature type="domain" description="KRAB-related" evidence="2">
    <location>
        <begin position="1"/>
        <end position="64"/>
    </location>
</feature>
<dbReference type="PROSITE" id="PS50806">
    <property type="entry name" value="KRAB_RELATED"/>
    <property type="match status" value="1"/>
</dbReference>
<organism evidence="3 4">
    <name type="scientific">Alligator sinensis</name>
    <name type="common">Chinese alligator</name>
    <dbReference type="NCBI Taxonomy" id="38654"/>
    <lineage>
        <taxon>Eukaryota</taxon>
        <taxon>Metazoa</taxon>
        <taxon>Chordata</taxon>
        <taxon>Craniata</taxon>
        <taxon>Vertebrata</taxon>
        <taxon>Euteleostomi</taxon>
        <taxon>Archelosauria</taxon>
        <taxon>Archosauria</taxon>
        <taxon>Crocodylia</taxon>
        <taxon>Alligatoridae</taxon>
        <taxon>Alligatorinae</taxon>
        <taxon>Alligator</taxon>
    </lineage>
</organism>